<dbReference type="EMBL" id="FRCB01000004">
    <property type="protein sequence ID" value="SHM06074.1"/>
    <property type="molecule type" value="Genomic_DNA"/>
</dbReference>
<reference evidence="2 3" key="1">
    <citation type="submission" date="2016-11" db="EMBL/GenBank/DDBJ databases">
        <authorList>
            <person name="Varghese N."/>
            <person name="Submissions S."/>
        </authorList>
    </citation>
    <scope>NUCLEOTIDE SEQUENCE [LARGE SCALE GENOMIC DNA]</scope>
    <source>
        <strain evidence="2 3">DSM 28249</strain>
    </source>
</reference>
<dbReference type="AlphaFoldDB" id="A0A1M7FPU4"/>
<feature type="transmembrane region" description="Helical" evidence="1">
    <location>
        <begin position="51"/>
        <end position="81"/>
    </location>
</feature>
<dbReference type="RefSeq" id="WP_149779450.1">
    <property type="nucleotide sequence ID" value="NZ_FRCB01000004.1"/>
</dbReference>
<keyword evidence="3" id="KW-1185">Reference proteome</keyword>
<evidence type="ECO:0000313" key="2">
    <source>
        <dbReference type="EMBL" id="SHM06074.1"/>
    </source>
</evidence>
<dbReference type="Proteomes" id="UP000322545">
    <property type="component" value="Unassembled WGS sequence"/>
</dbReference>
<accession>A0A1M7FPU4</accession>
<name>A0A1M7FPU4_9RHOB</name>
<evidence type="ECO:0000313" key="3">
    <source>
        <dbReference type="Proteomes" id="UP000322545"/>
    </source>
</evidence>
<protein>
    <submittedName>
        <fullName evidence="2">Uncharacterized protein</fullName>
    </submittedName>
</protein>
<keyword evidence="1" id="KW-0812">Transmembrane</keyword>
<keyword evidence="1" id="KW-1133">Transmembrane helix</keyword>
<evidence type="ECO:0000256" key="1">
    <source>
        <dbReference type="SAM" id="Phobius"/>
    </source>
</evidence>
<keyword evidence="1" id="KW-0472">Membrane</keyword>
<gene>
    <name evidence="2" type="ORF">SAMN05443432_104282</name>
</gene>
<proteinExistence type="predicted"/>
<sequence length="82" mass="9025">MHHYLSRVGTLCRGAAATLIARLWPGHTVRDVDRRLAACPARQQAMVTGGVMLVLLLLSLFAAQFGWIGILLFWLGVILIAR</sequence>
<organism evidence="2 3">
    <name type="scientific">Roseovarius litoreus</name>
    <dbReference type="NCBI Taxonomy" id="1155722"/>
    <lineage>
        <taxon>Bacteria</taxon>
        <taxon>Pseudomonadati</taxon>
        <taxon>Pseudomonadota</taxon>
        <taxon>Alphaproteobacteria</taxon>
        <taxon>Rhodobacterales</taxon>
        <taxon>Roseobacteraceae</taxon>
        <taxon>Roseovarius</taxon>
    </lineage>
</organism>